<protein>
    <submittedName>
        <fullName evidence="8">Unannotated protein</fullName>
    </submittedName>
</protein>
<dbReference type="PANTHER" id="PTHR32463">
    <property type="entry name" value="L-FUCOSE KINASE"/>
    <property type="match status" value="1"/>
</dbReference>
<evidence type="ECO:0000256" key="4">
    <source>
        <dbReference type="ARBA" id="ARBA00022840"/>
    </source>
</evidence>
<comment type="similarity">
    <text evidence="5">Belongs to the GHMP kinase family.</text>
</comment>
<feature type="domain" description="GHMP kinase C-terminal" evidence="7">
    <location>
        <begin position="255"/>
        <end position="336"/>
    </location>
</feature>
<dbReference type="SUPFAM" id="SSF55060">
    <property type="entry name" value="GHMP Kinase, C-terminal domain"/>
    <property type="match status" value="1"/>
</dbReference>
<dbReference type="Pfam" id="PF00288">
    <property type="entry name" value="GHMP_kinases_N"/>
    <property type="match status" value="1"/>
</dbReference>
<sequence length="355" mass="37837">MGIPETKSSSFDVVTDRLGHTAFARAPMRLSFAGGGTDVPPYPQREGGAVLSVAIRRYAYASARIRDDDQFVIRSLDLGLIAEGPIGQLSELDQRLHLLRGPISRLATDERGVDLRVQSQAPPGSGLGASSTIVVAVLGALLSAYGRVATPHQMAEMAVEIERQDLGLTGGTQDHYAAVFGGFNFLEFSESDVVVNQLKLPLATVATLEHNLVLCDLGSSRESATIIDDQTARYESDSGETQSALRRQRELAVEMKQLLLAGDLDQFGRTLGQVWESKRAISPLIATAEADHAYEVALGAGALGGKIAGAGGGGFMLFYAPFGSRFEVAQALRDLGHDVLDVALDDSGLQSWTHD</sequence>
<dbReference type="InterPro" id="IPR013750">
    <property type="entry name" value="GHMP_kinase_C_dom"/>
</dbReference>
<dbReference type="InterPro" id="IPR052203">
    <property type="entry name" value="GHMP_Kinase-Related"/>
</dbReference>
<evidence type="ECO:0000259" key="7">
    <source>
        <dbReference type="Pfam" id="PF08544"/>
    </source>
</evidence>
<keyword evidence="3" id="KW-0418">Kinase</keyword>
<dbReference type="GO" id="GO:0042352">
    <property type="term" value="P:GDP-L-fucose salvage"/>
    <property type="evidence" value="ECO:0007669"/>
    <property type="project" value="TreeGrafter"/>
</dbReference>
<feature type="domain" description="GHMP kinase N-terminal" evidence="6">
    <location>
        <begin position="109"/>
        <end position="182"/>
    </location>
</feature>
<keyword evidence="1" id="KW-0808">Transferase</keyword>
<name>A0A6J5ZYD8_9ZZZZ</name>
<dbReference type="EMBL" id="CAESAO010000249">
    <property type="protein sequence ID" value="CAB4347654.1"/>
    <property type="molecule type" value="Genomic_DNA"/>
</dbReference>
<evidence type="ECO:0000256" key="3">
    <source>
        <dbReference type="ARBA" id="ARBA00022777"/>
    </source>
</evidence>
<dbReference type="InterPro" id="IPR014606">
    <property type="entry name" value="Heptose_7-P_kinase"/>
</dbReference>
<dbReference type="GO" id="GO:0005524">
    <property type="term" value="F:ATP binding"/>
    <property type="evidence" value="ECO:0007669"/>
    <property type="project" value="UniProtKB-KW"/>
</dbReference>
<dbReference type="Gene3D" id="3.30.230.120">
    <property type="match status" value="1"/>
</dbReference>
<evidence type="ECO:0000256" key="2">
    <source>
        <dbReference type="ARBA" id="ARBA00022741"/>
    </source>
</evidence>
<keyword evidence="2" id="KW-0547">Nucleotide-binding</keyword>
<dbReference type="AlphaFoldDB" id="A0A6J5ZYD8"/>
<evidence type="ECO:0000313" key="8">
    <source>
        <dbReference type="EMBL" id="CAB4347654.1"/>
    </source>
</evidence>
<dbReference type="Pfam" id="PF08544">
    <property type="entry name" value="GHMP_kinases_C"/>
    <property type="match status" value="1"/>
</dbReference>
<accession>A0A6J5ZYD8</accession>
<evidence type="ECO:0000256" key="1">
    <source>
        <dbReference type="ARBA" id="ARBA00022679"/>
    </source>
</evidence>
<dbReference type="PANTHER" id="PTHR32463:SF0">
    <property type="entry name" value="L-FUCOSE KINASE"/>
    <property type="match status" value="1"/>
</dbReference>
<reference evidence="8" key="1">
    <citation type="submission" date="2020-05" db="EMBL/GenBank/DDBJ databases">
        <authorList>
            <person name="Chiriac C."/>
            <person name="Salcher M."/>
            <person name="Ghai R."/>
            <person name="Kavagutti S V."/>
        </authorList>
    </citation>
    <scope>NUCLEOTIDE SEQUENCE</scope>
</reference>
<evidence type="ECO:0000259" key="6">
    <source>
        <dbReference type="Pfam" id="PF00288"/>
    </source>
</evidence>
<dbReference type="InterPro" id="IPR006204">
    <property type="entry name" value="GHMP_kinase_N_dom"/>
</dbReference>
<organism evidence="8">
    <name type="scientific">freshwater metagenome</name>
    <dbReference type="NCBI Taxonomy" id="449393"/>
    <lineage>
        <taxon>unclassified sequences</taxon>
        <taxon>metagenomes</taxon>
        <taxon>ecological metagenomes</taxon>
    </lineage>
</organism>
<proteinExistence type="inferred from homology"/>
<dbReference type="InterPro" id="IPR036554">
    <property type="entry name" value="GHMP_kinase_C_sf"/>
</dbReference>
<dbReference type="InterPro" id="IPR020568">
    <property type="entry name" value="Ribosomal_Su5_D2-typ_SF"/>
</dbReference>
<dbReference type="SUPFAM" id="SSF54211">
    <property type="entry name" value="Ribosomal protein S5 domain 2-like"/>
    <property type="match status" value="1"/>
</dbReference>
<gene>
    <name evidence="8" type="ORF">UFOPK3522_01786</name>
</gene>
<dbReference type="PIRSF" id="PIRSF036406">
    <property type="entry name" value="Hept_kin"/>
    <property type="match status" value="1"/>
</dbReference>
<dbReference type="GO" id="GO:0050201">
    <property type="term" value="F:fucokinase activity"/>
    <property type="evidence" value="ECO:0007669"/>
    <property type="project" value="TreeGrafter"/>
</dbReference>
<evidence type="ECO:0000256" key="5">
    <source>
        <dbReference type="ARBA" id="ARBA00038121"/>
    </source>
</evidence>
<keyword evidence="4" id="KW-0067">ATP-binding</keyword>
<dbReference type="PRINTS" id="PR00960">
    <property type="entry name" value="LMBPPROTEIN"/>
</dbReference>
<dbReference type="InterPro" id="IPR001174">
    <property type="entry name" value="HddA/FKP"/>
</dbReference>